<organism evidence="1">
    <name type="scientific">Hokovirus HKV1</name>
    <dbReference type="NCBI Taxonomy" id="1977638"/>
    <lineage>
        <taxon>Viruses</taxon>
        <taxon>Varidnaviria</taxon>
        <taxon>Bamfordvirae</taxon>
        <taxon>Nucleocytoviricota</taxon>
        <taxon>Megaviricetes</taxon>
        <taxon>Imitervirales</taxon>
        <taxon>Mimiviridae</taxon>
        <taxon>Klosneuvirinae</taxon>
        <taxon>Hokovirus</taxon>
    </lineage>
</organism>
<name>A0A1V0SGY1_9VIRU</name>
<sequence>MKLFIFTFIKKHNSYGYVPIILNEKQMDMYWNNDNIFLNNVNGKLYLLTEEQILEYKKLLNKFDTKKIKDDYLVNMYLPFKYNNNIYFVKRIYLENYFIKNIF</sequence>
<gene>
    <name evidence="1" type="ORF">Hokovirus_3_236</name>
</gene>
<evidence type="ECO:0000313" key="1">
    <source>
        <dbReference type="EMBL" id="ARF10963.1"/>
    </source>
</evidence>
<proteinExistence type="predicted"/>
<reference evidence="1" key="1">
    <citation type="journal article" date="2017" name="Science">
        <title>Giant viruses with an expanded complement of translation system components.</title>
        <authorList>
            <person name="Schulz F."/>
            <person name="Yutin N."/>
            <person name="Ivanova N.N."/>
            <person name="Ortega D.R."/>
            <person name="Lee T.K."/>
            <person name="Vierheilig J."/>
            <person name="Daims H."/>
            <person name="Horn M."/>
            <person name="Wagner M."/>
            <person name="Jensen G.J."/>
            <person name="Kyrpides N.C."/>
            <person name="Koonin E.V."/>
            <person name="Woyke T."/>
        </authorList>
    </citation>
    <scope>NUCLEOTIDE SEQUENCE</scope>
    <source>
        <strain evidence="1">HKV1</strain>
    </source>
</reference>
<protein>
    <submittedName>
        <fullName evidence="1">Uncharacterized protein</fullName>
    </submittedName>
</protein>
<accession>A0A1V0SGY1</accession>
<dbReference type="EMBL" id="KY684105">
    <property type="protein sequence ID" value="ARF10963.1"/>
    <property type="molecule type" value="Genomic_DNA"/>
</dbReference>